<dbReference type="EMBL" id="JACOOZ010000003">
    <property type="protein sequence ID" value="MBC5667568.1"/>
    <property type="molecule type" value="Genomic_DNA"/>
</dbReference>
<sequence length="186" mass="20597">MKSMKMNLKKIMEIKKIGKEKLILLVLAGIMLIGASYFENGRSEGQTKIRETEYIGASPEDDYGKIMEEKISNMIEGIKGVSKVSVMVTLKSGNEKVVKEDSEDEASQSKKGSDEEKSNSQKKKTVILENDNGESPYVIKEMYPEVEGIAIMASGIGDSSKKEEIIKMLSALFDVPLHKISVVEID</sequence>
<evidence type="ECO:0000313" key="2">
    <source>
        <dbReference type="EMBL" id="MBC5667568.1"/>
    </source>
</evidence>
<protein>
    <recommendedName>
        <fullName evidence="4">Stage III sporulation protein AG</fullName>
    </recommendedName>
</protein>
<reference evidence="2 3" key="1">
    <citation type="submission" date="2020-08" db="EMBL/GenBank/DDBJ databases">
        <title>Genome public.</title>
        <authorList>
            <person name="Liu C."/>
            <person name="Sun Q."/>
        </authorList>
    </citation>
    <scope>NUCLEOTIDE SEQUENCE [LARGE SCALE GENOMIC DNA]</scope>
    <source>
        <strain evidence="2 3">BX4</strain>
    </source>
</reference>
<name>A0ABR7F1W0_9FIRM</name>
<accession>A0ABR7F1W0</accession>
<dbReference type="Proteomes" id="UP000597877">
    <property type="component" value="Unassembled WGS sequence"/>
</dbReference>
<evidence type="ECO:0008006" key="4">
    <source>
        <dbReference type="Google" id="ProtNLM"/>
    </source>
</evidence>
<keyword evidence="3" id="KW-1185">Reference proteome</keyword>
<gene>
    <name evidence="2" type="ORF">H8S00_06180</name>
</gene>
<evidence type="ECO:0000256" key="1">
    <source>
        <dbReference type="SAM" id="MobiDB-lite"/>
    </source>
</evidence>
<dbReference type="RefSeq" id="WP_186840275.1">
    <property type="nucleotide sequence ID" value="NZ_JACOOZ010000003.1"/>
</dbReference>
<proteinExistence type="predicted"/>
<organism evidence="2 3">
    <name type="scientific">Eubacterium segne</name>
    <dbReference type="NCBI Taxonomy" id="2763045"/>
    <lineage>
        <taxon>Bacteria</taxon>
        <taxon>Bacillati</taxon>
        <taxon>Bacillota</taxon>
        <taxon>Clostridia</taxon>
        <taxon>Eubacteriales</taxon>
        <taxon>Eubacteriaceae</taxon>
        <taxon>Eubacterium</taxon>
    </lineage>
</organism>
<evidence type="ECO:0000313" key="3">
    <source>
        <dbReference type="Proteomes" id="UP000597877"/>
    </source>
</evidence>
<feature type="compositionally biased region" description="Basic and acidic residues" evidence="1">
    <location>
        <begin position="107"/>
        <end position="119"/>
    </location>
</feature>
<comment type="caution">
    <text evidence="2">The sequence shown here is derived from an EMBL/GenBank/DDBJ whole genome shotgun (WGS) entry which is preliminary data.</text>
</comment>
<feature type="region of interest" description="Disordered" evidence="1">
    <location>
        <begin position="97"/>
        <end position="126"/>
    </location>
</feature>